<dbReference type="Gene3D" id="1.20.1440.150">
    <property type="match status" value="1"/>
</dbReference>
<dbReference type="InterPro" id="IPR002547">
    <property type="entry name" value="tRNA-bd_dom"/>
</dbReference>
<feature type="domain" description="TRNA-binding" evidence="4">
    <location>
        <begin position="132"/>
        <end position="231"/>
    </location>
</feature>
<name>A0A2A2H2W5_METBR</name>
<keyword evidence="1 3" id="KW-0820">tRNA-binding</keyword>
<accession>A0A2A2H2W5</accession>
<dbReference type="Gene3D" id="2.40.50.140">
    <property type="entry name" value="Nucleic acid-binding proteins"/>
    <property type="match status" value="1"/>
</dbReference>
<proteinExistence type="predicted"/>
<gene>
    <name evidence="5" type="ORF">ASJ80_01515</name>
</gene>
<sequence>MWDTSNDYRLLICEKSVDLFLRTIEGANLRGRWNKRDVRQIARDMIPEIQSMYYSYVEPADLAKMPQIESLKEKAGKIIENFGGEKWYSHFLDMVNKEEKIKLEEAIAKIRFFLDTVLNLDKRLALGPIDDPIVAIDIKVGDIVSAGEHPGADSLLVCNVNIKRVITVVTNDLEVKESNKVAVAMLPPTSFMGITSEGMFLGAGEGVLKNVEGEIGGMPKGIPLEALNEARNFVEDFIKK</sequence>
<dbReference type="GO" id="GO:0000049">
    <property type="term" value="F:tRNA binding"/>
    <property type="evidence" value="ECO:0007669"/>
    <property type="project" value="UniProtKB-UniRule"/>
</dbReference>
<comment type="caution">
    <text evidence="5">The sequence shown here is derived from an EMBL/GenBank/DDBJ whole genome shotgun (WGS) entry which is preliminary data.</text>
</comment>
<dbReference type="SUPFAM" id="SSF50249">
    <property type="entry name" value="Nucleic acid-binding proteins"/>
    <property type="match status" value="1"/>
</dbReference>
<evidence type="ECO:0000313" key="5">
    <source>
        <dbReference type="EMBL" id="PAV03674.1"/>
    </source>
</evidence>
<dbReference type="PROSITE" id="PS50886">
    <property type="entry name" value="TRBD"/>
    <property type="match status" value="1"/>
</dbReference>
<dbReference type="CDD" id="cd02153">
    <property type="entry name" value="tRNA_bindingDomain"/>
    <property type="match status" value="1"/>
</dbReference>
<dbReference type="EMBL" id="LMVM01000037">
    <property type="protein sequence ID" value="PAV03674.1"/>
    <property type="molecule type" value="Genomic_DNA"/>
</dbReference>
<evidence type="ECO:0000259" key="4">
    <source>
        <dbReference type="PROSITE" id="PS50886"/>
    </source>
</evidence>
<dbReference type="AlphaFoldDB" id="A0A2A2H2W5"/>
<evidence type="ECO:0000256" key="2">
    <source>
        <dbReference type="ARBA" id="ARBA00022884"/>
    </source>
</evidence>
<dbReference type="Proteomes" id="UP000217784">
    <property type="component" value="Unassembled WGS sequence"/>
</dbReference>
<keyword evidence="2 3" id="KW-0694">RNA-binding</keyword>
<dbReference type="RefSeq" id="WP_069583850.1">
    <property type="nucleotide sequence ID" value="NZ_LMVM01000037.1"/>
</dbReference>
<evidence type="ECO:0000256" key="3">
    <source>
        <dbReference type="PROSITE-ProRule" id="PRU00209"/>
    </source>
</evidence>
<dbReference type="Pfam" id="PF18489">
    <property type="entry name" value="Alpha_Helical"/>
    <property type="match status" value="1"/>
</dbReference>
<evidence type="ECO:0000256" key="1">
    <source>
        <dbReference type="ARBA" id="ARBA00022555"/>
    </source>
</evidence>
<protein>
    <submittedName>
        <fullName evidence="5">tRNA-binding protein</fullName>
    </submittedName>
</protein>
<dbReference type="OrthoDB" id="14546at2157"/>
<keyword evidence="6" id="KW-1185">Reference proteome</keyword>
<evidence type="ECO:0000313" key="6">
    <source>
        <dbReference type="Proteomes" id="UP000217784"/>
    </source>
</evidence>
<dbReference type="InterPro" id="IPR012340">
    <property type="entry name" value="NA-bd_OB-fold"/>
</dbReference>
<dbReference type="InterPro" id="IPR041169">
    <property type="entry name" value="Alpha_helical"/>
</dbReference>
<reference evidence="5 6" key="1">
    <citation type="journal article" date="2017" name="BMC Genomics">
        <title>Genomic analysis of methanogenic archaea reveals a shift towards energy conservation.</title>
        <authorList>
            <person name="Gilmore S.P."/>
            <person name="Henske J.K."/>
            <person name="Sexton J.A."/>
            <person name="Solomon K.V."/>
            <person name="Seppala S."/>
            <person name="Yoo J.I."/>
            <person name="Huyett L.M."/>
            <person name="Pressman A."/>
            <person name="Cogan J.Z."/>
            <person name="Kivenson V."/>
            <person name="Peng X."/>
            <person name="Tan Y."/>
            <person name="Valentine D.L."/>
            <person name="O'Malley M.A."/>
        </authorList>
    </citation>
    <scope>NUCLEOTIDE SEQUENCE [LARGE SCALE GENOMIC DNA]</scope>
    <source>
        <strain evidence="5 6">M.o.H.</strain>
    </source>
</reference>
<dbReference type="Pfam" id="PF01588">
    <property type="entry name" value="tRNA_bind"/>
    <property type="match status" value="1"/>
</dbReference>
<organism evidence="5 6">
    <name type="scientific">Methanobacterium bryantii</name>
    <dbReference type="NCBI Taxonomy" id="2161"/>
    <lineage>
        <taxon>Archaea</taxon>
        <taxon>Methanobacteriati</taxon>
        <taxon>Methanobacteriota</taxon>
        <taxon>Methanomada group</taxon>
        <taxon>Methanobacteria</taxon>
        <taxon>Methanobacteriales</taxon>
        <taxon>Methanobacteriaceae</taxon>
        <taxon>Methanobacterium</taxon>
    </lineage>
</organism>